<comment type="caution">
    <text evidence="3">The sequence shown here is derived from an EMBL/GenBank/DDBJ whole genome shotgun (WGS) entry which is preliminary data.</text>
</comment>
<dbReference type="Pfam" id="PF24883">
    <property type="entry name" value="NPHP3_N"/>
    <property type="match status" value="1"/>
</dbReference>
<evidence type="ECO:0000313" key="3">
    <source>
        <dbReference type="EMBL" id="KAK7060850.1"/>
    </source>
</evidence>
<organism evidence="3 4">
    <name type="scientific">Paramarasmius palmivorus</name>
    <dbReference type="NCBI Taxonomy" id="297713"/>
    <lineage>
        <taxon>Eukaryota</taxon>
        <taxon>Fungi</taxon>
        <taxon>Dikarya</taxon>
        <taxon>Basidiomycota</taxon>
        <taxon>Agaricomycotina</taxon>
        <taxon>Agaricomycetes</taxon>
        <taxon>Agaricomycetidae</taxon>
        <taxon>Agaricales</taxon>
        <taxon>Marasmiineae</taxon>
        <taxon>Marasmiaceae</taxon>
        <taxon>Paramarasmius</taxon>
    </lineage>
</organism>
<dbReference type="InterPro" id="IPR027417">
    <property type="entry name" value="P-loop_NTPase"/>
</dbReference>
<dbReference type="InterPro" id="IPR056884">
    <property type="entry name" value="NPHP3-like_N"/>
</dbReference>
<keyword evidence="4" id="KW-1185">Reference proteome</keyword>
<proteinExistence type="predicted"/>
<gene>
    <name evidence="3" type="ORF">VNI00_000583</name>
</gene>
<dbReference type="Proteomes" id="UP001383192">
    <property type="component" value="Unassembled WGS sequence"/>
</dbReference>
<dbReference type="PANTHER" id="PTHR10039:SF17">
    <property type="entry name" value="FUNGAL STAND N-TERMINAL GOODBYE DOMAIN-CONTAINING PROTEIN-RELATED"/>
    <property type="match status" value="1"/>
</dbReference>
<accession>A0AAW0E718</accession>
<evidence type="ECO:0000313" key="4">
    <source>
        <dbReference type="Proteomes" id="UP001383192"/>
    </source>
</evidence>
<dbReference type="AlphaFoldDB" id="A0AAW0E718"/>
<name>A0AAW0E718_9AGAR</name>
<reference evidence="3 4" key="1">
    <citation type="submission" date="2024-01" db="EMBL/GenBank/DDBJ databases">
        <title>A draft genome for a cacao thread blight-causing isolate of Paramarasmius palmivorus.</title>
        <authorList>
            <person name="Baruah I.K."/>
            <person name="Bukari Y."/>
            <person name="Amoako-Attah I."/>
            <person name="Meinhardt L.W."/>
            <person name="Bailey B.A."/>
            <person name="Cohen S.P."/>
        </authorList>
    </citation>
    <scope>NUCLEOTIDE SEQUENCE [LARGE SCALE GENOMIC DNA]</scope>
    <source>
        <strain evidence="3 4">GH-12</strain>
    </source>
</reference>
<evidence type="ECO:0000256" key="1">
    <source>
        <dbReference type="ARBA" id="ARBA00022737"/>
    </source>
</evidence>
<evidence type="ECO:0000259" key="2">
    <source>
        <dbReference type="Pfam" id="PF24883"/>
    </source>
</evidence>
<sequence length="790" mass="91147">MFTVPSTTLRTNMVDSDAHRTATDDTPQILQKLADRAAMNATHDSEPVSALTCHPDTRVRTLQALSEWISNRELTTRVQWVIGSAGVGKSAIAQKTAGDHRHQLVGAFFFSRNDTTRDKLDAFVATIAYQCCTSYPLKDIVGPLIVDVIRSNPNVFATSARVQFRRLILEPFFMAVWPSETHIPNLLVVDGIDECVDHLFQQKLIDIVEDAVAYRTPAPFMFLLCSRPEPQIRFIIENAGFASYLDQIAISSETVRFTGVYSESDLDIQKYLQEKFAELRRKYCSVLRDVGDTWPSEDELGNLVWRASGQFIFAVTVINYIDTLDERPQNRLKTILRTDPDNVQDSPYPALDTLYRQILSTCQNWGTIYPILRLIITPHPIPSYSTVPRWHSPSILTRLFQLQPGEIEMLLSKLHSVIHVPDDPDSEIRVLHASFTEFLLDRARSGDYYIPQYSKTEYSDFIAVHLFRTLSVYKPYYLACCVPERLLDTTAFVRWQDEANAAERHTLVGFASANWVDYCFQVDSPSTSLLVEMDAFDPHFVYALTAAQRFKATWRLFDFQDCLRWSQSLGEGASQIFIEKMDSLLHGFYMGYSQECLRHLTIRNTFDVECGLSRFSKWHEAESMTLFIRKFYEQWWKDVWEYSVIYPLLLPTTYDPGQILPKDWIVVHVKKTNGDMLKRVYDTRNSLDKDAQKIFDDDVTYDTSRSVSQNLVKREDLDEFKALLYERRELFANLPRLRPRPREETSPDEVTTWPTFIFRIHLPPDLVTLPFPVAMNILPKGKNPVQSQRT</sequence>
<protein>
    <recommendedName>
        <fullName evidence="2">Nephrocystin 3-like N-terminal domain-containing protein</fullName>
    </recommendedName>
</protein>
<feature type="domain" description="Nephrocystin 3-like N-terminal" evidence="2">
    <location>
        <begin position="64"/>
        <end position="227"/>
    </location>
</feature>
<keyword evidence="1" id="KW-0677">Repeat</keyword>
<dbReference type="SUPFAM" id="SSF52540">
    <property type="entry name" value="P-loop containing nucleoside triphosphate hydrolases"/>
    <property type="match status" value="1"/>
</dbReference>
<dbReference type="PANTHER" id="PTHR10039">
    <property type="entry name" value="AMELOGENIN"/>
    <property type="match status" value="1"/>
</dbReference>
<dbReference type="EMBL" id="JAYKXP010000002">
    <property type="protein sequence ID" value="KAK7060850.1"/>
    <property type="molecule type" value="Genomic_DNA"/>
</dbReference>